<evidence type="ECO:0000313" key="4">
    <source>
        <dbReference type="EMBL" id="UUF07393.1"/>
    </source>
</evidence>
<keyword evidence="1" id="KW-0175">Coiled coil</keyword>
<dbReference type="EMBL" id="CP071250">
    <property type="protein sequence ID" value="UUF07393.1"/>
    <property type="molecule type" value="Genomic_DNA"/>
</dbReference>
<keyword evidence="5" id="KW-1185">Reference proteome</keyword>
<proteinExistence type="predicted"/>
<evidence type="ECO:0000313" key="3">
    <source>
        <dbReference type="EMBL" id="UUF06153.1"/>
    </source>
</evidence>
<dbReference type="AlphaFoldDB" id="A0A9Q9FDL3"/>
<protein>
    <submittedName>
        <fullName evidence="4">Uncharacterized protein</fullName>
    </submittedName>
</protein>
<feature type="region of interest" description="Disordered" evidence="2">
    <location>
        <begin position="1"/>
        <end position="30"/>
    </location>
</feature>
<dbReference type="EMBL" id="CP071249">
    <property type="protein sequence ID" value="UUF06153.1"/>
    <property type="molecule type" value="Genomic_DNA"/>
</dbReference>
<organism evidence="4 6">
    <name type="scientific">Turicibacter bilis</name>
    <dbReference type="NCBI Taxonomy" id="2735723"/>
    <lineage>
        <taxon>Bacteria</taxon>
        <taxon>Bacillati</taxon>
        <taxon>Bacillota</taxon>
        <taxon>Erysipelotrichia</taxon>
        <taxon>Erysipelotrichales</taxon>
        <taxon>Turicibacteraceae</taxon>
        <taxon>Turicibacter</taxon>
    </lineage>
</organism>
<dbReference type="RefSeq" id="WP_212724531.1">
    <property type="nucleotide sequence ID" value="NZ_CP071249.1"/>
</dbReference>
<dbReference type="Proteomes" id="UP001058016">
    <property type="component" value="Chromosome"/>
</dbReference>
<dbReference type="Proteomes" id="UP001058072">
    <property type="component" value="Chromosome"/>
</dbReference>
<reference evidence="4 5" key="1">
    <citation type="submission" date="2021-03" db="EMBL/GenBank/DDBJ databases">
        <title>Comparative Genomics and Metabolomics in the genus Turicibacter.</title>
        <authorList>
            <person name="Maki J."/>
            <person name="Looft T."/>
        </authorList>
    </citation>
    <scope>NUCLEOTIDE SEQUENCE</scope>
    <source>
        <strain evidence="4">ISU324</strain>
        <strain evidence="3 5">MMM721</strain>
    </source>
</reference>
<gene>
    <name evidence="3" type="ORF">J0J69_00760</name>
    <name evidence="4" type="ORF">J0J70_07050</name>
</gene>
<evidence type="ECO:0000313" key="6">
    <source>
        <dbReference type="Proteomes" id="UP001058072"/>
    </source>
</evidence>
<feature type="compositionally biased region" description="Pro residues" evidence="2">
    <location>
        <begin position="1"/>
        <end position="15"/>
    </location>
</feature>
<feature type="coiled-coil region" evidence="1">
    <location>
        <begin position="104"/>
        <end position="140"/>
    </location>
</feature>
<name>A0A9Q9FDL3_9FIRM</name>
<evidence type="ECO:0000256" key="1">
    <source>
        <dbReference type="SAM" id="Coils"/>
    </source>
</evidence>
<sequence>MRQAFSPPPPPPSPSPFFDEGNIDEGLGQTGQKISAEDRVPPECPQFLPFLLSLDPYSLVTLGYIIAIFIAMEAKHPEEQEAIGNFLEVIATNIEYIAEQGFYLQQLDERRQDKIEAIEKQELRDEINELKQTIAELQDQIIACCPGAAASLSETNEASSE</sequence>
<accession>A0A9Q9FDL3</accession>
<evidence type="ECO:0000256" key="2">
    <source>
        <dbReference type="SAM" id="MobiDB-lite"/>
    </source>
</evidence>
<evidence type="ECO:0000313" key="5">
    <source>
        <dbReference type="Proteomes" id="UP001058016"/>
    </source>
</evidence>